<evidence type="ECO:0000313" key="8">
    <source>
        <dbReference type="EMBL" id="MFG3816068.1"/>
    </source>
</evidence>
<evidence type="ECO:0000256" key="3">
    <source>
        <dbReference type="ARBA" id="ARBA00023186"/>
    </source>
</evidence>
<reference evidence="9" key="1">
    <citation type="journal article" date="2024" name="Algal Res.">
        <title>Biochemical, toxicological and genomic investigation of a high-biomass producing Limnothrix strain isolated from Italian shallow drinking water reservoir.</title>
        <authorList>
            <person name="Simonazzi M."/>
            <person name="Shishido T.K."/>
            <person name="Delbaje E."/>
            <person name="Wahlsten M."/>
            <person name="Fewer D.P."/>
            <person name="Sivonen K."/>
            <person name="Pezzolesi L."/>
            <person name="Pistocchi R."/>
        </authorList>
    </citation>
    <scope>NUCLEOTIDE SEQUENCE [LARGE SCALE GENOMIC DNA]</scope>
    <source>
        <strain evidence="9">LRLZ20PSL1</strain>
    </source>
</reference>
<dbReference type="InterPro" id="IPR027417">
    <property type="entry name" value="P-loop_NTPase"/>
</dbReference>
<dbReference type="PANTHER" id="PTHR13748:SF62">
    <property type="entry name" value="COBW DOMAIN-CONTAINING PROTEIN"/>
    <property type="match status" value="1"/>
</dbReference>
<name>A0ABW7C5B4_9CYAN</name>
<dbReference type="SUPFAM" id="SSF90002">
    <property type="entry name" value="Hypothetical protein YjiA, C-terminal domain"/>
    <property type="match status" value="1"/>
</dbReference>
<dbReference type="Pfam" id="PF02492">
    <property type="entry name" value="cobW"/>
    <property type="match status" value="1"/>
</dbReference>
<dbReference type="RefSeq" id="WP_393009698.1">
    <property type="nucleotide sequence ID" value="NZ_JAZAQF010000001.1"/>
</dbReference>
<dbReference type="PANTHER" id="PTHR13748">
    <property type="entry name" value="COBW-RELATED"/>
    <property type="match status" value="1"/>
</dbReference>
<dbReference type="EMBL" id="JAZAQF010000001">
    <property type="protein sequence ID" value="MFG3816068.1"/>
    <property type="molecule type" value="Genomic_DNA"/>
</dbReference>
<dbReference type="Proteomes" id="UP001604335">
    <property type="component" value="Unassembled WGS sequence"/>
</dbReference>
<keyword evidence="1" id="KW-0547">Nucleotide-binding</keyword>
<dbReference type="InterPro" id="IPR012824">
    <property type="entry name" value="CobW"/>
</dbReference>
<sequence>MHKIPVTVVTGFLGAGKTTLLRHLLQNPQGRRIAVLVNEFGEVGIDGDLLRSCQVCDEEEATGPNNGPSNVIELTNGCLCCTVQEEFLPTMQQLLDRREDIDCIVIETSGLALPKPLVQAFRWPEIRTGATVDGVIATVDCEALAAGRVVGDVAALLEQRAADDSLEHETPIEELFEDQLACADLVLLTKCDRVEPIEVARVETWLKQELRPGVKIVRCQRGAIAPELLLGFNAAVEDNLDDRPSHHDHHHHDHDHDDEHDHDHDHDHDDDISAIALTLGTVEPRALVQRLERLVQEWEIYRIKGFADVAGKPMRLVVQGVGPRFETFFDRPWRPDEARSTQLVIIGRDLDRSAIAAAIG</sequence>
<dbReference type="Gene3D" id="3.40.50.300">
    <property type="entry name" value="P-loop containing nucleotide triphosphate hydrolases"/>
    <property type="match status" value="1"/>
</dbReference>
<dbReference type="CDD" id="cd03112">
    <property type="entry name" value="CobW-like"/>
    <property type="match status" value="1"/>
</dbReference>
<keyword evidence="9" id="KW-1185">Reference proteome</keyword>
<dbReference type="Gene3D" id="3.30.1220.10">
    <property type="entry name" value="CobW-like, C-terminal domain"/>
    <property type="match status" value="1"/>
</dbReference>
<evidence type="ECO:0000259" key="7">
    <source>
        <dbReference type="SMART" id="SM00833"/>
    </source>
</evidence>
<keyword evidence="2" id="KW-0378">Hydrolase</keyword>
<dbReference type="Pfam" id="PF07683">
    <property type="entry name" value="CobW_C"/>
    <property type="match status" value="1"/>
</dbReference>
<feature type="region of interest" description="Disordered" evidence="6">
    <location>
        <begin position="241"/>
        <end position="269"/>
    </location>
</feature>
<evidence type="ECO:0000256" key="5">
    <source>
        <dbReference type="ARBA" id="ARBA00049117"/>
    </source>
</evidence>
<comment type="catalytic activity">
    <reaction evidence="5">
        <text>GTP + H2O = GDP + phosphate + H(+)</text>
        <dbReference type="Rhea" id="RHEA:19669"/>
        <dbReference type="ChEBI" id="CHEBI:15377"/>
        <dbReference type="ChEBI" id="CHEBI:15378"/>
        <dbReference type="ChEBI" id="CHEBI:37565"/>
        <dbReference type="ChEBI" id="CHEBI:43474"/>
        <dbReference type="ChEBI" id="CHEBI:58189"/>
    </reaction>
    <physiologicalReaction direction="left-to-right" evidence="5">
        <dbReference type="Rhea" id="RHEA:19670"/>
    </physiologicalReaction>
</comment>
<keyword evidence="3" id="KW-0143">Chaperone</keyword>
<evidence type="ECO:0000313" key="9">
    <source>
        <dbReference type="Proteomes" id="UP001604335"/>
    </source>
</evidence>
<evidence type="ECO:0000256" key="4">
    <source>
        <dbReference type="ARBA" id="ARBA00034320"/>
    </source>
</evidence>
<feature type="domain" description="CobW C-terminal" evidence="7">
    <location>
        <begin position="272"/>
        <end position="359"/>
    </location>
</feature>
<dbReference type="NCBIfam" id="TIGR02475">
    <property type="entry name" value="CobW"/>
    <property type="match status" value="1"/>
</dbReference>
<dbReference type="SUPFAM" id="SSF52540">
    <property type="entry name" value="P-loop containing nucleoside triphosphate hydrolases"/>
    <property type="match status" value="1"/>
</dbReference>
<dbReference type="SMART" id="SM00833">
    <property type="entry name" value="CobW_C"/>
    <property type="match status" value="1"/>
</dbReference>
<gene>
    <name evidence="8" type="primary">cobW</name>
    <name evidence="8" type="ORF">VPK24_00340</name>
</gene>
<proteinExistence type="inferred from homology"/>
<accession>A0ABW7C5B4</accession>
<protein>
    <submittedName>
        <fullName evidence="8">Cobalamin biosynthesis protein CobW</fullName>
    </submittedName>
</protein>
<evidence type="ECO:0000256" key="2">
    <source>
        <dbReference type="ARBA" id="ARBA00022801"/>
    </source>
</evidence>
<evidence type="ECO:0000256" key="6">
    <source>
        <dbReference type="SAM" id="MobiDB-lite"/>
    </source>
</evidence>
<feature type="compositionally biased region" description="Basic and acidic residues" evidence="6">
    <location>
        <begin position="254"/>
        <end position="269"/>
    </location>
</feature>
<dbReference type="InterPro" id="IPR051316">
    <property type="entry name" value="Zinc-reg_GTPase_activator"/>
</dbReference>
<dbReference type="InterPro" id="IPR036627">
    <property type="entry name" value="CobW-likC_sf"/>
</dbReference>
<comment type="caution">
    <text evidence="8">The sequence shown here is derived from an EMBL/GenBank/DDBJ whole genome shotgun (WGS) entry which is preliminary data.</text>
</comment>
<evidence type="ECO:0000256" key="1">
    <source>
        <dbReference type="ARBA" id="ARBA00022741"/>
    </source>
</evidence>
<organism evidence="8 9">
    <name type="scientific">Limnothrix redekei LRLZ20PSL1</name>
    <dbReference type="NCBI Taxonomy" id="3112953"/>
    <lineage>
        <taxon>Bacteria</taxon>
        <taxon>Bacillati</taxon>
        <taxon>Cyanobacteriota</taxon>
        <taxon>Cyanophyceae</taxon>
        <taxon>Pseudanabaenales</taxon>
        <taxon>Pseudanabaenaceae</taxon>
        <taxon>Limnothrix</taxon>
    </lineage>
</organism>
<comment type="similarity">
    <text evidence="4">Belongs to the SIMIBI class G3E GTPase family. ZNG1 subfamily.</text>
</comment>
<dbReference type="InterPro" id="IPR011629">
    <property type="entry name" value="CobW-like_C"/>
</dbReference>
<dbReference type="InterPro" id="IPR003495">
    <property type="entry name" value="CobW/HypB/UreG_nucleotide-bd"/>
</dbReference>